<organism evidence="1 2">
    <name type="scientific">Xenotaenia resolanae</name>
    <dbReference type="NCBI Taxonomy" id="208358"/>
    <lineage>
        <taxon>Eukaryota</taxon>
        <taxon>Metazoa</taxon>
        <taxon>Chordata</taxon>
        <taxon>Craniata</taxon>
        <taxon>Vertebrata</taxon>
        <taxon>Euteleostomi</taxon>
        <taxon>Actinopterygii</taxon>
        <taxon>Neopterygii</taxon>
        <taxon>Teleostei</taxon>
        <taxon>Neoteleostei</taxon>
        <taxon>Acanthomorphata</taxon>
        <taxon>Ovalentaria</taxon>
        <taxon>Atherinomorphae</taxon>
        <taxon>Cyprinodontiformes</taxon>
        <taxon>Goodeidae</taxon>
        <taxon>Xenotaenia</taxon>
    </lineage>
</organism>
<evidence type="ECO:0000313" key="1">
    <source>
        <dbReference type="EMBL" id="MEQ2262122.1"/>
    </source>
</evidence>
<dbReference type="EMBL" id="JAHRIM010020076">
    <property type="protein sequence ID" value="MEQ2262122.1"/>
    <property type="molecule type" value="Genomic_DNA"/>
</dbReference>
<dbReference type="Proteomes" id="UP001444071">
    <property type="component" value="Unassembled WGS sequence"/>
</dbReference>
<proteinExistence type="predicted"/>
<keyword evidence="2" id="KW-1185">Reference proteome</keyword>
<sequence>VALSSGLMCHDPSSPIQGCCSDGTVLLGGFGGPLNPNLTVSSVEYLGPEEDRPSS</sequence>
<reference evidence="1 2" key="1">
    <citation type="submission" date="2021-06" db="EMBL/GenBank/DDBJ databases">
        <authorList>
            <person name="Palmer J.M."/>
        </authorList>
    </citation>
    <scope>NUCLEOTIDE SEQUENCE [LARGE SCALE GENOMIC DNA]</scope>
    <source>
        <strain evidence="1 2">XR_2019</strain>
        <tissue evidence="1">Muscle</tissue>
    </source>
</reference>
<accession>A0ABV0VZH6</accession>
<gene>
    <name evidence="1" type="ORF">XENORESO_016835</name>
</gene>
<feature type="non-terminal residue" evidence="1">
    <location>
        <position position="55"/>
    </location>
</feature>
<feature type="non-terminal residue" evidence="1">
    <location>
        <position position="1"/>
    </location>
</feature>
<name>A0ABV0VZH6_9TELE</name>
<evidence type="ECO:0000313" key="2">
    <source>
        <dbReference type="Proteomes" id="UP001444071"/>
    </source>
</evidence>
<comment type="caution">
    <text evidence="1">The sequence shown here is derived from an EMBL/GenBank/DDBJ whole genome shotgun (WGS) entry which is preliminary data.</text>
</comment>
<protein>
    <submittedName>
        <fullName evidence="1">Uncharacterized protein</fullName>
    </submittedName>
</protein>